<dbReference type="InterPro" id="IPR013126">
    <property type="entry name" value="Hsp_70_fam"/>
</dbReference>
<dbReference type="PANTHER" id="PTHR19375">
    <property type="entry name" value="HEAT SHOCK PROTEIN 70KDA"/>
    <property type="match status" value="1"/>
</dbReference>
<reference evidence="3 4" key="1">
    <citation type="submission" date="2017-06" db="EMBL/GenBank/DDBJ databases">
        <authorList>
            <person name="Kim H.J."/>
            <person name="Triplett B.A."/>
        </authorList>
    </citation>
    <scope>NUCLEOTIDE SEQUENCE [LARGE SCALE GENOMIC DNA]</scope>
    <source>
        <strain evidence="3 4">B29T1</strain>
    </source>
</reference>
<dbReference type="InterPro" id="IPR042054">
    <property type="entry name" value="YegD-like"/>
</dbReference>
<dbReference type="GO" id="GO:0140662">
    <property type="term" value="F:ATP-dependent protein folding chaperone"/>
    <property type="evidence" value="ECO:0007669"/>
    <property type="project" value="InterPro"/>
</dbReference>
<evidence type="ECO:0000313" key="3">
    <source>
        <dbReference type="EMBL" id="SNB55637.1"/>
    </source>
</evidence>
<protein>
    <submittedName>
        <fullName evidence="3">Hypothetical chaperone protein</fullName>
    </submittedName>
</protein>
<dbReference type="EMBL" id="FYEH01000001">
    <property type="protein sequence ID" value="SNB55637.1"/>
    <property type="molecule type" value="Genomic_DNA"/>
</dbReference>
<evidence type="ECO:0000256" key="1">
    <source>
        <dbReference type="ARBA" id="ARBA00022741"/>
    </source>
</evidence>
<organism evidence="3 4">
    <name type="scientific">Arboricoccus pini</name>
    <dbReference type="NCBI Taxonomy" id="1963835"/>
    <lineage>
        <taxon>Bacteria</taxon>
        <taxon>Pseudomonadati</taxon>
        <taxon>Pseudomonadota</taxon>
        <taxon>Alphaproteobacteria</taxon>
        <taxon>Geminicoccales</taxon>
        <taxon>Geminicoccaceae</taxon>
        <taxon>Arboricoccus</taxon>
    </lineage>
</organism>
<dbReference type="CDD" id="cd10231">
    <property type="entry name" value="ASKHA_NBD_HSP70_YegD-like"/>
    <property type="match status" value="1"/>
</dbReference>
<dbReference type="GO" id="GO:0005524">
    <property type="term" value="F:ATP binding"/>
    <property type="evidence" value="ECO:0007669"/>
    <property type="project" value="UniProtKB-KW"/>
</dbReference>
<dbReference type="AlphaFoldDB" id="A0A212Q8L1"/>
<gene>
    <name evidence="3" type="ORF">SAMN07250955_101494</name>
</gene>
<keyword evidence="2" id="KW-0067">ATP-binding</keyword>
<dbReference type="SUPFAM" id="SSF53067">
    <property type="entry name" value="Actin-like ATPase domain"/>
    <property type="match status" value="2"/>
</dbReference>
<keyword evidence="4" id="KW-1185">Reference proteome</keyword>
<dbReference type="PRINTS" id="PR00301">
    <property type="entry name" value="HEATSHOCK70"/>
</dbReference>
<sequence>MTAACGLDFGTSNTTLGLATASLPQMTALDEGETTLPSALFFDFEAHRRLFGQAAIQAYVSGTDGRFMRGLKSVLGTSLIDEETELGAGRIGFRDLIAIFIGEVKRRGEAASGRSLTHVVHGRPVHFVDGDEEGDRRAESALREIAQAVGFKEISFQLEPIAAALDYEASAVVDEELAIVADIGGGTSDFTVIRLSPVRRELPDRTSDVLASTGVRMGGTDVDRHLSLEAIMPHLGYRSPMRRPGLKAPAQLFTDLATWSRVNLLYNRKVVNRVHELVRDSAAPHLLARLLKVLETRRGHTLAIESEQAKIQLTTNDRASIDLSWLEPGLQAAADRCLLETVTATMSERIGNSLRTCLSQAAISPDAINAVFLTGGSTLLPTVRAAILQYLPAARVVDGDRFGSVGQGLTLEALRRYGC</sequence>
<dbReference type="OrthoDB" id="9807934at2"/>
<keyword evidence="1" id="KW-0547">Nucleotide-binding</keyword>
<dbReference type="Proteomes" id="UP000197065">
    <property type="component" value="Unassembled WGS sequence"/>
</dbReference>
<dbReference type="Pfam" id="PF00012">
    <property type="entry name" value="HSP70"/>
    <property type="match status" value="1"/>
</dbReference>
<name>A0A212Q8L1_9PROT</name>
<evidence type="ECO:0000256" key="2">
    <source>
        <dbReference type="ARBA" id="ARBA00022840"/>
    </source>
</evidence>
<dbReference type="Gene3D" id="3.90.640.10">
    <property type="entry name" value="Actin, Chain A, domain 4"/>
    <property type="match status" value="1"/>
</dbReference>
<proteinExistence type="predicted"/>
<evidence type="ECO:0000313" key="4">
    <source>
        <dbReference type="Proteomes" id="UP000197065"/>
    </source>
</evidence>
<dbReference type="InterPro" id="IPR043129">
    <property type="entry name" value="ATPase_NBD"/>
</dbReference>
<accession>A0A212Q8L1</accession>
<dbReference type="Gene3D" id="3.30.420.40">
    <property type="match status" value="2"/>
</dbReference>
<dbReference type="RefSeq" id="WP_088559778.1">
    <property type="nucleotide sequence ID" value="NZ_FYEH01000001.1"/>
</dbReference>